<reference evidence="1" key="1">
    <citation type="journal article" date="2021" name="Proc. Natl. Acad. Sci. U.S.A.">
        <title>A Catalog of Tens of Thousands of Viruses from Human Metagenomes Reveals Hidden Associations with Chronic Diseases.</title>
        <authorList>
            <person name="Tisza M.J."/>
            <person name="Buck C.B."/>
        </authorList>
    </citation>
    <scope>NUCLEOTIDE SEQUENCE</scope>
    <source>
        <strain evidence="1">CtpnN3</strain>
    </source>
</reference>
<proteinExistence type="predicted"/>
<dbReference type="EMBL" id="BK015632">
    <property type="protein sequence ID" value="DAE16859.1"/>
    <property type="molecule type" value="Genomic_DNA"/>
</dbReference>
<organism evidence="1">
    <name type="scientific">Siphoviridae sp. ctpnN3</name>
    <dbReference type="NCBI Taxonomy" id="2825677"/>
    <lineage>
        <taxon>Viruses</taxon>
        <taxon>Duplodnaviria</taxon>
        <taxon>Heunggongvirae</taxon>
        <taxon>Uroviricota</taxon>
        <taxon>Caudoviricetes</taxon>
    </lineage>
</organism>
<protein>
    <submittedName>
        <fullName evidence="1">Uncharacterized protein</fullName>
    </submittedName>
</protein>
<evidence type="ECO:0000313" key="1">
    <source>
        <dbReference type="EMBL" id="DAE16859.1"/>
    </source>
</evidence>
<name>A0A8S5QDC8_9CAUD</name>
<sequence>MTCTSWTPLEVSIHAPVRVRPAKQLSEQRKTNVSIHAPVRVRRRKGICIES</sequence>
<accession>A0A8S5QDC8</accession>